<protein>
    <recommendedName>
        <fullName evidence="3">Addiction module component</fullName>
    </recommendedName>
</protein>
<proteinExistence type="predicted"/>
<reference evidence="1 2" key="1">
    <citation type="submission" date="2016-09" db="EMBL/GenBank/DDBJ databases">
        <authorList>
            <person name="Capua I."/>
            <person name="De Benedictis P."/>
            <person name="Joannis T."/>
            <person name="Lombin L.H."/>
            <person name="Cattoli G."/>
        </authorList>
    </citation>
    <scope>NUCLEOTIDE SEQUENCE [LARGE SCALE GENOMIC DNA]</scope>
    <source>
        <strain evidence="1 2">A7P-90m</strain>
    </source>
</reference>
<evidence type="ECO:0008006" key="3">
    <source>
        <dbReference type="Google" id="ProtNLM"/>
    </source>
</evidence>
<keyword evidence="2" id="KW-1185">Reference proteome</keyword>
<dbReference type="RefSeq" id="WP_092434951.1">
    <property type="nucleotide sequence ID" value="NZ_FMYP01000004.1"/>
</dbReference>
<evidence type="ECO:0000313" key="2">
    <source>
        <dbReference type="Proteomes" id="UP000199452"/>
    </source>
</evidence>
<dbReference type="EMBL" id="FMYP01000004">
    <property type="protein sequence ID" value="SDB85554.1"/>
    <property type="molecule type" value="Genomic_DNA"/>
</dbReference>
<name>A0A1G6GUA9_9BACT</name>
<accession>A0A1G6GUA9</accession>
<dbReference type="AlphaFoldDB" id="A0A1G6GUA9"/>
<organism evidence="1 2">
    <name type="scientific">Williamwhitmania taraxaci</name>
    <dbReference type="NCBI Taxonomy" id="1640674"/>
    <lineage>
        <taxon>Bacteria</taxon>
        <taxon>Pseudomonadati</taxon>
        <taxon>Bacteroidota</taxon>
        <taxon>Bacteroidia</taxon>
        <taxon>Bacteroidales</taxon>
        <taxon>Williamwhitmaniaceae</taxon>
        <taxon>Williamwhitmania</taxon>
    </lineage>
</organism>
<gene>
    <name evidence="1" type="ORF">SAMN05216323_100431</name>
</gene>
<evidence type="ECO:0000313" key="1">
    <source>
        <dbReference type="EMBL" id="SDB85554.1"/>
    </source>
</evidence>
<dbReference type="Proteomes" id="UP000199452">
    <property type="component" value="Unassembled WGS sequence"/>
</dbReference>
<dbReference type="STRING" id="1640674.SAMN05216323_100431"/>
<sequence length="76" mass="8859">MNLQYLFDSAGNTTGVFIPIEEWNTLKKKYMGIDDEVIAISSWQVDEVKDRLVDYRKNPNQRLDFDSAMADIEKDL</sequence>
<dbReference type="OrthoDB" id="798979at2"/>